<evidence type="ECO:0000256" key="1">
    <source>
        <dbReference type="ARBA" id="ARBA00000707"/>
    </source>
</evidence>
<dbReference type="GO" id="GO:0006508">
    <property type="term" value="P:proteolysis"/>
    <property type="evidence" value="ECO:0007669"/>
    <property type="project" value="UniProtKB-KW"/>
</dbReference>
<comment type="caution">
    <text evidence="20">The sequence shown here is derived from an EMBL/GenBank/DDBJ whole genome shotgun (WGS) entry which is preliminary data.</text>
</comment>
<keyword evidence="9" id="KW-0378">Hydrolase</keyword>
<keyword evidence="10" id="KW-0788">Thiol protease</keyword>
<evidence type="ECO:0000256" key="9">
    <source>
        <dbReference type="ARBA" id="ARBA00022801"/>
    </source>
</evidence>
<keyword evidence="6" id="KW-0645">Protease</keyword>
<feature type="compositionally biased region" description="Pro residues" evidence="18">
    <location>
        <begin position="249"/>
        <end position="258"/>
    </location>
</feature>
<dbReference type="OrthoDB" id="10063692at2759"/>
<evidence type="ECO:0000313" key="20">
    <source>
        <dbReference type="EMBL" id="RSH91822.1"/>
    </source>
</evidence>
<dbReference type="GO" id="GO:0004843">
    <property type="term" value="F:cysteine-type deubiquitinase activity"/>
    <property type="evidence" value="ECO:0007669"/>
    <property type="project" value="UniProtKB-EC"/>
</dbReference>
<dbReference type="Pfam" id="PF02099">
    <property type="entry name" value="Josephin"/>
    <property type="match status" value="1"/>
</dbReference>
<evidence type="ECO:0000256" key="8">
    <source>
        <dbReference type="ARBA" id="ARBA00022786"/>
    </source>
</evidence>
<evidence type="ECO:0000256" key="14">
    <source>
        <dbReference type="ARBA" id="ARBA00060106"/>
    </source>
</evidence>
<feature type="compositionally biased region" description="Acidic residues" evidence="18">
    <location>
        <begin position="304"/>
        <end position="320"/>
    </location>
</feature>
<comment type="subcellular location">
    <subcellularLocation>
        <location evidence="3">Cytoplasm</location>
    </subcellularLocation>
    <subcellularLocation>
        <location evidence="2">Nucleus</location>
    </subcellularLocation>
</comment>
<evidence type="ECO:0000256" key="17">
    <source>
        <dbReference type="ARBA" id="ARBA00082365"/>
    </source>
</evidence>
<evidence type="ECO:0000256" key="4">
    <source>
        <dbReference type="ARBA" id="ARBA00012759"/>
    </source>
</evidence>
<protein>
    <recommendedName>
        <fullName evidence="16">Ataxin-3 homolog</fullName>
        <ecNumber evidence="4">3.4.19.12</ecNumber>
    </recommendedName>
    <alternativeName>
        <fullName evidence="17">Machado-Joseph disease-like protein</fullName>
    </alternativeName>
</protein>
<dbReference type="Proteomes" id="UP000279259">
    <property type="component" value="Unassembled WGS sequence"/>
</dbReference>
<evidence type="ECO:0000256" key="15">
    <source>
        <dbReference type="ARBA" id="ARBA00063584"/>
    </source>
</evidence>
<dbReference type="AlphaFoldDB" id="A0A427YL34"/>
<dbReference type="SMART" id="SM01246">
    <property type="entry name" value="Josephin"/>
    <property type="match status" value="1"/>
</dbReference>
<organism evidence="20 21">
    <name type="scientific">Saitozyma podzolica</name>
    <dbReference type="NCBI Taxonomy" id="1890683"/>
    <lineage>
        <taxon>Eukaryota</taxon>
        <taxon>Fungi</taxon>
        <taxon>Dikarya</taxon>
        <taxon>Basidiomycota</taxon>
        <taxon>Agaricomycotina</taxon>
        <taxon>Tremellomycetes</taxon>
        <taxon>Tremellales</taxon>
        <taxon>Trimorphomycetaceae</taxon>
        <taxon>Saitozyma</taxon>
    </lineage>
</organism>
<comment type="subunit">
    <text evidence="15">Forms a complex composed of deubiquitinating enzyme atx-3, adapter ubxn-5 and cdc-48.1. Forms a complex composed of deubiquitinating enzyme atx-3, E4 ubiquitin-protein ligase ufd-2 and cdc-48.1. Interacts (via RRDR motif) with cdc-48.1 (via N-terminus) and cdc-48.2 (via N-terminus); the interaction with cdc-48.1 is not required for atx-3 enzymatic activity. Interacts (via C-terminus) with ubxn-5. May interact with ned-8.</text>
</comment>
<evidence type="ECO:0000256" key="10">
    <source>
        <dbReference type="ARBA" id="ARBA00022807"/>
    </source>
</evidence>
<keyword evidence="13" id="KW-0539">Nucleus</keyword>
<evidence type="ECO:0000256" key="6">
    <source>
        <dbReference type="ARBA" id="ARBA00022670"/>
    </source>
</evidence>
<dbReference type="FunFam" id="1.10.287.10:FF:000018">
    <property type="entry name" value="Ataxin-3 homolog"/>
    <property type="match status" value="1"/>
</dbReference>
<keyword evidence="11" id="KW-0805">Transcription regulation</keyword>
<feature type="region of interest" description="Disordered" evidence="18">
    <location>
        <begin position="373"/>
        <end position="446"/>
    </location>
</feature>
<dbReference type="InterPro" id="IPR006155">
    <property type="entry name" value="Josephin"/>
</dbReference>
<feature type="compositionally biased region" description="Basic and acidic residues" evidence="18">
    <location>
        <begin position="268"/>
        <end position="279"/>
    </location>
</feature>
<keyword evidence="21" id="KW-1185">Reference proteome</keyword>
<evidence type="ECO:0000256" key="2">
    <source>
        <dbReference type="ARBA" id="ARBA00004123"/>
    </source>
</evidence>
<name>A0A427YL34_9TREE</name>
<feature type="compositionally biased region" description="Polar residues" evidence="18">
    <location>
        <begin position="220"/>
        <end position="242"/>
    </location>
</feature>
<keyword evidence="7" id="KW-0677">Repeat</keyword>
<dbReference type="EMBL" id="RSCD01000007">
    <property type="protein sequence ID" value="RSH91822.1"/>
    <property type="molecule type" value="Genomic_DNA"/>
</dbReference>
<evidence type="ECO:0000256" key="18">
    <source>
        <dbReference type="SAM" id="MobiDB-lite"/>
    </source>
</evidence>
<gene>
    <name evidence="20" type="ORF">EHS25_009192</name>
</gene>
<keyword evidence="5" id="KW-0963">Cytoplasm</keyword>
<dbReference type="Gene3D" id="1.10.287.10">
    <property type="entry name" value="S15/NS1, RNA-binding"/>
    <property type="match status" value="1"/>
</dbReference>
<dbReference type="PRINTS" id="PR01233">
    <property type="entry name" value="JOSEPHIN"/>
</dbReference>
<evidence type="ECO:0000256" key="5">
    <source>
        <dbReference type="ARBA" id="ARBA00022490"/>
    </source>
</evidence>
<dbReference type="InterPro" id="IPR033865">
    <property type="entry name" value="Ataxin-3"/>
</dbReference>
<evidence type="ECO:0000256" key="16">
    <source>
        <dbReference type="ARBA" id="ARBA00069055"/>
    </source>
</evidence>
<dbReference type="EC" id="3.4.19.12" evidence="4"/>
<reference evidence="20 21" key="1">
    <citation type="submission" date="2018-11" db="EMBL/GenBank/DDBJ databases">
        <title>Genome sequence of Saitozyma podzolica DSM 27192.</title>
        <authorList>
            <person name="Aliyu H."/>
            <person name="Gorte O."/>
            <person name="Ochsenreither K."/>
        </authorList>
    </citation>
    <scope>NUCLEOTIDE SEQUENCE [LARGE SCALE GENOMIC DNA]</scope>
    <source>
        <strain evidence="20 21">DSM 27192</strain>
    </source>
</reference>
<keyword evidence="8" id="KW-0833">Ubl conjugation pathway</keyword>
<comment type="function">
    <text evidence="14">Acts as a chain editing deubiquitinating enzyme that binds and cleaves 'Lys-48'-linked polyubiquitin chains, with a preference for chains containing four or more ubiquitin molecules thereby modulating protein degradation by the ubiquitin-proteasome pathway. Probably by regulating the IGF-1-insulin-like pathway, regulates lifespan. Regulates germline DNA double-strand-break repair and apoptosis in response to DNA damage by recruiting E4 ubiquitin-protein ligase ufd-2 to DNA repair foci. Interacts with key regulators of transcription and represses transcription. Acts as a histone-binding protein that regulates transcription.</text>
</comment>
<feature type="region of interest" description="Disordered" evidence="18">
    <location>
        <begin position="213"/>
        <end position="350"/>
    </location>
</feature>
<dbReference type="GO" id="GO:0005737">
    <property type="term" value="C:cytoplasm"/>
    <property type="evidence" value="ECO:0007669"/>
    <property type="project" value="UniProtKB-SubCell"/>
</dbReference>
<evidence type="ECO:0000256" key="3">
    <source>
        <dbReference type="ARBA" id="ARBA00004496"/>
    </source>
</evidence>
<keyword evidence="12" id="KW-0804">Transcription</keyword>
<evidence type="ECO:0000256" key="12">
    <source>
        <dbReference type="ARBA" id="ARBA00023163"/>
    </source>
</evidence>
<accession>A0A427YL34</accession>
<evidence type="ECO:0000256" key="13">
    <source>
        <dbReference type="ARBA" id="ARBA00023242"/>
    </source>
</evidence>
<dbReference type="STRING" id="1890683.A0A427YL34"/>
<feature type="domain" description="Josephin" evidence="19">
    <location>
        <begin position="11"/>
        <end position="168"/>
    </location>
</feature>
<dbReference type="Gene3D" id="3.90.70.40">
    <property type="match status" value="1"/>
</dbReference>
<evidence type="ECO:0000256" key="11">
    <source>
        <dbReference type="ARBA" id="ARBA00023015"/>
    </source>
</evidence>
<dbReference type="GO" id="GO:0016579">
    <property type="term" value="P:protein deubiquitination"/>
    <property type="evidence" value="ECO:0007669"/>
    <property type="project" value="InterPro"/>
</dbReference>
<sequence>MDLVPYMYFEQQEPGSQLNNLLQQNTYTEFDLAEIAQRLDQAENATLSLSNQNKKSYNLDDTGFFSISVLERALQVWDLTLVRWRGEAMKPYQEHPEDQTAFILNLSQHWLPLRRFSPDPPHTSATKRWYNLNSFLPNGPEWISPTYLRLVLTQAEEEGYSVFVVRRAGGGPEGMDMDMDEGAGWGDGGVGVLPECLADRMAVELGEPVGRTGAAGVPGTLTSATGVGPSQTSAAGLSNPDQPTVDPSTSPPLVPSSPPTDSSRRRRRQEDLLSSHPSDDYAPSRPPRPPRSERRPRPPSTGLEEGDEDEDEAEELDEDVFAPVGGMDIRGSGAGAGAHEEYGGPMDFAFQSRSYDDEDAALQAALKASMDDLPPGWVAPVFEENPVARKPSQSDRVSPPVTSTSTSAPAPAAVAPPGLSAQNRDEEIEEDDEVDEPQVEELSPVL</sequence>
<feature type="compositionally biased region" description="Low complexity" evidence="18">
    <location>
        <begin position="397"/>
        <end position="417"/>
    </location>
</feature>
<feature type="compositionally biased region" description="Acidic residues" evidence="18">
    <location>
        <begin position="426"/>
        <end position="439"/>
    </location>
</feature>
<dbReference type="GO" id="GO:0005634">
    <property type="term" value="C:nucleus"/>
    <property type="evidence" value="ECO:0007669"/>
    <property type="project" value="UniProtKB-SubCell"/>
</dbReference>
<dbReference type="PANTHER" id="PTHR14159">
    <property type="entry name" value="ATAXIN-3-RELATED"/>
    <property type="match status" value="1"/>
</dbReference>
<evidence type="ECO:0000259" key="19">
    <source>
        <dbReference type="SMART" id="SM01246"/>
    </source>
</evidence>
<comment type="catalytic activity">
    <reaction evidence="1">
        <text>Thiol-dependent hydrolysis of ester, thioester, amide, peptide and isopeptide bonds formed by the C-terminal Gly of ubiquitin (a 76-residue protein attached to proteins as an intracellular targeting signal).</text>
        <dbReference type="EC" id="3.4.19.12"/>
    </reaction>
</comment>
<dbReference type="PANTHER" id="PTHR14159:SF0">
    <property type="entry name" value="ATAXIN-3-RELATED"/>
    <property type="match status" value="1"/>
</dbReference>
<proteinExistence type="predicted"/>
<evidence type="ECO:0000256" key="7">
    <source>
        <dbReference type="ARBA" id="ARBA00022737"/>
    </source>
</evidence>
<evidence type="ECO:0000313" key="21">
    <source>
        <dbReference type="Proteomes" id="UP000279259"/>
    </source>
</evidence>